<feature type="domain" description="Nucleotide-diphospho-sugar transferase" evidence="2">
    <location>
        <begin position="531"/>
        <end position="751"/>
    </location>
</feature>
<dbReference type="PANTHER" id="PTHR47483">
    <property type="entry name" value="BETA-ARABINOFURANOSYLTRANSFERASE RAY1"/>
    <property type="match status" value="1"/>
</dbReference>
<dbReference type="Proteomes" id="UP000652761">
    <property type="component" value="Unassembled WGS sequence"/>
</dbReference>
<evidence type="ECO:0000259" key="2">
    <source>
        <dbReference type="Pfam" id="PF03407"/>
    </source>
</evidence>
<dbReference type="AlphaFoldDB" id="A0A843UUJ1"/>
<keyword evidence="1" id="KW-0812">Transmembrane</keyword>
<proteinExistence type="predicted"/>
<dbReference type="InterPro" id="IPR044575">
    <property type="entry name" value="RAY1-like"/>
</dbReference>
<accession>A0A843UUJ1</accession>
<comment type="caution">
    <text evidence="3">The sequence shown here is derived from an EMBL/GenBank/DDBJ whole genome shotgun (WGS) entry which is preliminary data.</text>
</comment>
<dbReference type="Pfam" id="PF03407">
    <property type="entry name" value="Nucleotid_trans"/>
    <property type="match status" value="1"/>
</dbReference>
<keyword evidence="1" id="KW-0472">Membrane</keyword>
<dbReference type="InterPro" id="IPR005069">
    <property type="entry name" value="Nucl-diP-sugar_transferase"/>
</dbReference>
<name>A0A843UUJ1_COLES</name>
<sequence>MVARGLTSVLTARTRARAGVGGRGYGGTAGPAAAILAAAAAAAASGKGSAGGLRSWWHGKKRRVTGVMLGVLSRLRSSSAPRMLAFFLICLAVICLLLHGKHQRDQGRGPTHLPSGHGDLTQSPSVTIFAAPRPMASSSSLVGRRQELAVRSWLALSPHVLVVLFGRHPSIFAFAAALGPRVSVESAIDFTFLGTPFFHTMVARSQASHADVSVLIEPETMLFPDFITILRNTVQLDHDWLLVSIPRSVSNFSFHLDDTGKWWLPKGGDTGLEKLQEALGQKLHGDHCSGRVLIAWNKGNAPLHGGVLPPFVYGKGFHNQWLINEALSSEIRVIIDASEAFLNIYPEALGHEDSLLHGSGSEYGEERTWETDVNSNLAAVYGSIYFKRSKFSNLMKLVVCSGQYFFVNAAEDMVYFLDSLHQQRSESLNSLLDEDLNGSLLFKRRFLQSIVEKRWRTCLDYNRLPYREDKCSINEFLKLNFTLPPPLFLPFSLESLLQMTADDKTVVLSVAGDSYRDMLMSWVCRLRHLSVTNFIVGALDSDIYQFAVLQGLPVFKDPLAPNNISTNDCHFGSECFQRVTKVKSRLVLQILKLGYNVLLSDVDVYWFQNPLPYLHSFGPATFLAQSDEYNETGPINMPRRLNSGFYFARSDAPTISAMEKVVKHASTSELSEQPSFYDVLCGEGGINRISHNQCIEPETNLTITFLDRNMFPNGAFKGLWEKHDVEAACLKKGCLILHNNWISGRMKKLERQVLSGLWAYNTSSRMCLQHWKMENS</sequence>
<gene>
    <name evidence="3" type="ORF">Taro_019678</name>
</gene>
<keyword evidence="4" id="KW-1185">Reference proteome</keyword>
<evidence type="ECO:0000313" key="3">
    <source>
        <dbReference type="EMBL" id="MQL87151.1"/>
    </source>
</evidence>
<keyword evidence="1" id="KW-1133">Transmembrane helix</keyword>
<dbReference type="EMBL" id="NMUH01000956">
    <property type="protein sequence ID" value="MQL87151.1"/>
    <property type="molecule type" value="Genomic_DNA"/>
</dbReference>
<dbReference type="PANTHER" id="PTHR47483:SF1">
    <property type="entry name" value="BETA-ARABINOFURANOSYLTRANSFERASE RAY1"/>
    <property type="match status" value="1"/>
</dbReference>
<organism evidence="3 4">
    <name type="scientific">Colocasia esculenta</name>
    <name type="common">Wild taro</name>
    <name type="synonym">Arum esculentum</name>
    <dbReference type="NCBI Taxonomy" id="4460"/>
    <lineage>
        <taxon>Eukaryota</taxon>
        <taxon>Viridiplantae</taxon>
        <taxon>Streptophyta</taxon>
        <taxon>Embryophyta</taxon>
        <taxon>Tracheophyta</taxon>
        <taxon>Spermatophyta</taxon>
        <taxon>Magnoliopsida</taxon>
        <taxon>Liliopsida</taxon>
        <taxon>Araceae</taxon>
        <taxon>Aroideae</taxon>
        <taxon>Colocasieae</taxon>
        <taxon>Colocasia</taxon>
    </lineage>
</organism>
<protein>
    <recommendedName>
        <fullName evidence="2">Nucleotide-diphospho-sugar transferase domain-containing protein</fullName>
    </recommendedName>
</protein>
<evidence type="ECO:0000313" key="4">
    <source>
        <dbReference type="Proteomes" id="UP000652761"/>
    </source>
</evidence>
<dbReference type="OrthoDB" id="540503at2759"/>
<evidence type="ECO:0000256" key="1">
    <source>
        <dbReference type="SAM" id="Phobius"/>
    </source>
</evidence>
<reference evidence="3" key="1">
    <citation type="submission" date="2017-07" db="EMBL/GenBank/DDBJ databases">
        <title>Taro Niue Genome Assembly and Annotation.</title>
        <authorList>
            <person name="Atibalentja N."/>
            <person name="Keating K."/>
            <person name="Fields C.J."/>
        </authorList>
    </citation>
    <scope>NUCLEOTIDE SEQUENCE</scope>
    <source>
        <strain evidence="3">Niue_2</strain>
        <tissue evidence="3">Leaf</tissue>
    </source>
</reference>
<dbReference type="GO" id="GO:0016757">
    <property type="term" value="F:glycosyltransferase activity"/>
    <property type="evidence" value="ECO:0007669"/>
    <property type="project" value="InterPro"/>
</dbReference>
<feature type="transmembrane region" description="Helical" evidence="1">
    <location>
        <begin position="83"/>
        <end position="100"/>
    </location>
</feature>